<dbReference type="InterPro" id="IPR043128">
    <property type="entry name" value="Rev_trsase/Diguanyl_cyclase"/>
</dbReference>
<dbReference type="EMBL" id="QXEV01000011">
    <property type="protein sequence ID" value="RIA75748.1"/>
    <property type="molecule type" value="Genomic_DNA"/>
</dbReference>
<feature type="domain" description="EAL" evidence="2">
    <location>
        <begin position="473"/>
        <end position="727"/>
    </location>
</feature>
<dbReference type="SMART" id="SM00052">
    <property type="entry name" value="EAL"/>
    <property type="match status" value="1"/>
</dbReference>
<name>A0A397RPX3_9MOLU</name>
<dbReference type="Gene3D" id="3.30.70.270">
    <property type="match status" value="1"/>
</dbReference>
<dbReference type="GO" id="GO:0071111">
    <property type="term" value="F:cyclic-guanylate-specific phosphodiesterase activity"/>
    <property type="evidence" value="ECO:0007669"/>
    <property type="project" value="InterPro"/>
</dbReference>
<dbReference type="Pfam" id="PF00563">
    <property type="entry name" value="EAL"/>
    <property type="match status" value="1"/>
</dbReference>
<keyword evidence="1" id="KW-0472">Membrane</keyword>
<reference evidence="4 5" key="1">
    <citation type="submission" date="2018-08" db="EMBL/GenBank/DDBJ databases">
        <title>Genomic Encyclopedia of Archaeal and Bacterial Type Strains, Phase II (KMG-II): from individual species to whole genera.</title>
        <authorList>
            <person name="Goeker M."/>
        </authorList>
    </citation>
    <scope>NUCLEOTIDE SEQUENCE [LARGE SCALE GENOMIC DNA]</scope>
    <source>
        <strain evidence="4 5">ATCC 27112</strain>
    </source>
</reference>
<dbReference type="PANTHER" id="PTHR33121">
    <property type="entry name" value="CYCLIC DI-GMP PHOSPHODIESTERASE PDEF"/>
    <property type="match status" value="1"/>
</dbReference>
<feature type="transmembrane region" description="Helical" evidence="1">
    <location>
        <begin position="247"/>
        <end position="264"/>
    </location>
</feature>
<dbReference type="PANTHER" id="PTHR33121:SF70">
    <property type="entry name" value="SIGNALING PROTEIN YKOW"/>
    <property type="match status" value="1"/>
</dbReference>
<dbReference type="SUPFAM" id="SSF141868">
    <property type="entry name" value="EAL domain-like"/>
    <property type="match status" value="1"/>
</dbReference>
<feature type="transmembrane region" description="Helical" evidence="1">
    <location>
        <begin position="107"/>
        <end position="125"/>
    </location>
</feature>
<dbReference type="InterPro" id="IPR029787">
    <property type="entry name" value="Nucleotide_cyclase"/>
</dbReference>
<feature type="transmembrane region" description="Helical" evidence="1">
    <location>
        <begin position="145"/>
        <end position="168"/>
    </location>
</feature>
<evidence type="ECO:0000256" key="1">
    <source>
        <dbReference type="SAM" id="Phobius"/>
    </source>
</evidence>
<proteinExistence type="predicted"/>
<protein>
    <submittedName>
        <fullName evidence="4">Diguanylate cyclase (GGDEF)-like protein</fullName>
    </submittedName>
</protein>
<sequence>MQTLQTVWNQIRNILGFRKNSKYVSRHLNEANIRSSIYMCAVVFVIEVWMIIRSTNKYVVPAINEGKNWFDAIFKNTSLFWLFIIASIAMMIFGVFYLKKSTSRKSYILPFIFGGLLITYSLLIIKEISQFTSWDNLNDRISNEGVLAFYLFAFLLGVFIVLHTLYFMKHKQNSYGISIVVVVMFALMCLAFGIKVGYSDFFSKFKQGNGLPKPNSDGEYEIKSMLCFLTMVIYVGCLLIWKPYISITLLTSIFMVFYALLDVNRANRVFADGEKVNYITFLISLVVVTVTIYQQRVREGEKSESLEYAAEHDELTGIHNLYYLENKAKEIMANPLKDISGYTFLFINIENFKTFNDQKGFAEGNVFLKSFAKELERIFEGDVVARQADDHFVCLASNDNLHERLAELNKLLNSGIYDIYLELKVGGYISTRNDEDPRRAIDKARYASGLIRHKYGIYYSEYDEETHKKYHKRQYIVNHIDQAVQEGWIRPYYQPVVWSDTKELCGCEALARWIDPKYGFLSPGDFIPILEEHRLIHKLDVAIFESVCKDLRSHMDSGKPFVPVSLNFSRLDFELMDAVTVLNDLVTKYNVPRDYIHVEVTESALTDNMDILKQSMDRFHELGFAIWLDDFGSGYSSLNVLKDYRFDVLKIDMKFLSSFDTNPKSKDIIKSVVDLAKKVGMKTLTEGVETKEQAEFLNVVGCGRLQGYLFGKPLPVADIDDGIETGKYTVSKAII</sequence>
<feature type="transmembrane region" description="Helical" evidence="1">
    <location>
        <begin position="79"/>
        <end position="98"/>
    </location>
</feature>
<dbReference type="FunCoup" id="A0A397RPX3">
    <property type="interactions" value="143"/>
</dbReference>
<dbReference type="PROSITE" id="PS50887">
    <property type="entry name" value="GGDEF"/>
    <property type="match status" value="1"/>
</dbReference>
<keyword evidence="1" id="KW-0812">Transmembrane</keyword>
<dbReference type="SMART" id="SM00267">
    <property type="entry name" value="GGDEF"/>
    <property type="match status" value="1"/>
</dbReference>
<feature type="transmembrane region" description="Helical" evidence="1">
    <location>
        <begin position="276"/>
        <end position="293"/>
    </location>
</feature>
<feature type="transmembrane region" description="Helical" evidence="1">
    <location>
        <begin position="35"/>
        <end position="52"/>
    </location>
</feature>
<dbReference type="PROSITE" id="PS50883">
    <property type="entry name" value="EAL"/>
    <property type="match status" value="1"/>
</dbReference>
<comment type="caution">
    <text evidence="4">The sequence shown here is derived from an EMBL/GenBank/DDBJ whole genome shotgun (WGS) entry which is preliminary data.</text>
</comment>
<dbReference type="SUPFAM" id="SSF55073">
    <property type="entry name" value="Nucleotide cyclase"/>
    <property type="match status" value="1"/>
</dbReference>
<dbReference type="Proteomes" id="UP000266506">
    <property type="component" value="Unassembled WGS sequence"/>
</dbReference>
<evidence type="ECO:0000259" key="2">
    <source>
        <dbReference type="PROSITE" id="PS50883"/>
    </source>
</evidence>
<dbReference type="OrthoDB" id="384273at2"/>
<dbReference type="Gene3D" id="3.20.20.450">
    <property type="entry name" value="EAL domain"/>
    <property type="match status" value="1"/>
</dbReference>
<dbReference type="InterPro" id="IPR035919">
    <property type="entry name" value="EAL_sf"/>
</dbReference>
<keyword evidence="5" id="KW-1185">Reference proteome</keyword>
<dbReference type="InterPro" id="IPR050706">
    <property type="entry name" value="Cyclic-di-GMP_PDE-like"/>
</dbReference>
<dbReference type="AlphaFoldDB" id="A0A397RPX3"/>
<dbReference type="InParanoid" id="A0A397RPX3"/>
<evidence type="ECO:0000313" key="5">
    <source>
        <dbReference type="Proteomes" id="UP000266506"/>
    </source>
</evidence>
<evidence type="ECO:0000259" key="3">
    <source>
        <dbReference type="PROSITE" id="PS50887"/>
    </source>
</evidence>
<dbReference type="CDD" id="cd01949">
    <property type="entry name" value="GGDEF"/>
    <property type="match status" value="1"/>
</dbReference>
<dbReference type="InterPro" id="IPR001633">
    <property type="entry name" value="EAL_dom"/>
</dbReference>
<dbReference type="CDD" id="cd01948">
    <property type="entry name" value="EAL"/>
    <property type="match status" value="1"/>
</dbReference>
<accession>A0A397RPX3</accession>
<dbReference type="NCBIfam" id="TIGR00254">
    <property type="entry name" value="GGDEF"/>
    <property type="match status" value="1"/>
</dbReference>
<dbReference type="Pfam" id="PF00990">
    <property type="entry name" value="GGDEF"/>
    <property type="match status" value="1"/>
</dbReference>
<keyword evidence="1" id="KW-1133">Transmembrane helix</keyword>
<organism evidence="4 5">
    <name type="scientific">Anaeroplasma bactoclasticum</name>
    <dbReference type="NCBI Taxonomy" id="2088"/>
    <lineage>
        <taxon>Bacteria</taxon>
        <taxon>Bacillati</taxon>
        <taxon>Mycoplasmatota</taxon>
        <taxon>Mollicutes</taxon>
        <taxon>Anaeroplasmatales</taxon>
        <taxon>Anaeroplasmataceae</taxon>
        <taxon>Anaeroplasma</taxon>
    </lineage>
</organism>
<dbReference type="InterPro" id="IPR000160">
    <property type="entry name" value="GGDEF_dom"/>
</dbReference>
<gene>
    <name evidence="4" type="ORF">EI71_01155</name>
</gene>
<dbReference type="RefSeq" id="WP_119016295.1">
    <property type="nucleotide sequence ID" value="NZ_QXEV01000011.1"/>
</dbReference>
<feature type="transmembrane region" description="Helical" evidence="1">
    <location>
        <begin position="175"/>
        <end position="194"/>
    </location>
</feature>
<feature type="domain" description="GGDEF" evidence="3">
    <location>
        <begin position="340"/>
        <end position="464"/>
    </location>
</feature>
<evidence type="ECO:0000313" key="4">
    <source>
        <dbReference type="EMBL" id="RIA75748.1"/>
    </source>
</evidence>